<protein>
    <submittedName>
        <fullName evidence="2">Hydrolase 2, exosortase A system-associated</fullName>
    </submittedName>
</protein>
<dbReference type="Proteomes" id="UP001368500">
    <property type="component" value="Unassembled WGS sequence"/>
</dbReference>
<keyword evidence="2" id="KW-0378">Hydrolase</keyword>
<dbReference type="InterPro" id="IPR017532">
    <property type="entry name" value="Hydrolase-2_PEP"/>
</dbReference>
<dbReference type="RefSeq" id="WP_341372203.1">
    <property type="nucleotide sequence ID" value="NZ_JBBUTF010000001.1"/>
</dbReference>
<dbReference type="InterPro" id="IPR029058">
    <property type="entry name" value="AB_hydrolase_fold"/>
</dbReference>
<evidence type="ECO:0000259" key="1">
    <source>
        <dbReference type="Pfam" id="PF12146"/>
    </source>
</evidence>
<name>A0ABU9B3G0_9BURK</name>
<dbReference type="Pfam" id="PF12146">
    <property type="entry name" value="Hydrolase_4"/>
    <property type="match status" value="1"/>
</dbReference>
<proteinExistence type="predicted"/>
<keyword evidence="3" id="KW-1185">Reference proteome</keyword>
<dbReference type="GO" id="GO:0016787">
    <property type="term" value="F:hydrolase activity"/>
    <property type="evidence" value="ECO:0007669"/>
    <property type="project" value="UniProtKB-KW"/>
</dbReference>
<sequence>MSAASAHAAARTSTARAAFATVNGRRLYTLQIVPTGPVRGSILYLPPFVEEMNRCRASVATMARLLAARGWQVMLPDHVGTGESEGEIADGRWEHWRDDAAALAAQLQADSGHVPMLWGIRLGALLAAELVHTGAVSARRLLFWQPVLDGKLYLNQHLRLRIASQLVADGERETTDSIRKRLAAGEDVEVAGYVMTDALAAAFERRRMADWQAALAGTRLHWLEMVAQPQQPLGVPSRKLVDALTAAGAQVQTETVACPLIWQMYEKFDAGALLQATLAQVGDAA</sequence>
<organism evidence="2 3">
    <name type="scientific">Pseudaquabacterium rugosum</name>
    <dbReference type="NCBI Taxonomy" id="2984194"/>
    <lineage>
        <taxon>Bacteria</taxon>
        <taxon>Pseudomonadati</taxon>
        <taxon>Pseudomonadota</taxon>
        <taxon>Betaproteobacteria</taxon>
        <taxon>Burkholderiales</taxon>
        <taxon>Sphaerotilaceae</taxon>
        <taxon>Pseudaquabacterium</taxon>
    </lineage>
</organism>
<comment type="caution">
    <text evidence="2">The sequence shown here is derived from an EMBL/GenBank/DDBJ whole genome shotgun (WGS) entry which is preliminary data.</text>
</comment>
<dbReference type="Gene3D" id="3.40.50.1820">
    <property type="entry name" value="alpha/beta hydrolase"/>
    <property type="match status" value="1"/>
</dbReference>
<feature type="domain" description="Serine aminopeptidase S33" evidence="1">
    <location>
        <begin position="59"/>
        <end position="166"/>
    </location>
</feature>
<gene>
    <name evidence="2" type="ORF">AACH11_00345</name>
</gene>
<accession>A0ABU9B3G0</accession>
<evidence type="ECO:0000313" key="3">
    <source>
        <dbReference type="Proteomes" id="UP001368500"/>
    </source>
</evidence>
<reference evidence="2 3" key="1">
    <citation type="submission" date="2024-04" db="EMBL/GenBank/DDBJ databases">
        <title>Novel species of the genus Ideonella isolated from streams.</title>
        <authorList>
            <person name="Lu H."/>
        </authorList>
    </citation>
    <scope>NUCLEOTIDE SEQUENCE [LARGE SCALE GENOMIC DNA]</scope>
    <source>
        <strain evidence="2 3">BYS139W</strain>
    </source>
</reference>
<evidence type="ECO:0000313" key="2">
    <source>
        <dbReference type="EMBL" id="MEK8024417.1"/>
    </source>
</evidence>
<dbReference type="SUPFAM" id="SSF53474">
    <property type="entry name" value="alpha/beta-Hydrolases"/>
    <property type="match status" value="1"/>
</dbReference>
<dbReference type="NCBIfam" id="TIGR03101">
    <property type="entry name" value="hydr2_PEP"/>
    <property type="match status" value="1"/>
</dbReference>
<dbReference type="EMBL" id="JBBUTF010000001">
    <property type="protein sequence ID" value="MEK8024417.1"/>
    <property type="molecule type" value="Genomic_DNA"/>
</dbReference>
<dbReference type="InterPro" id="IPR022742">
    <property type="entry name" value="Hydrolase_4"/>
</dbReference>